<evidence type="ECO:0000313" key="1">
    <source>
        <dbReference type="EMBL" id="JAH37047.1"/>
    </source>
</evidence>
<protein>
    <submittedName>
        <fullName evidence="1">Uncharacterized protein</fullName>
    </submittedName>
</protein>
<dbReference type="AlphaFoldDB" id="A0A0E9S755"/>
<dbReference type="EMBL" id="GBXM01071530">
    <property type="protein sequence ID" value="JAH37047.1"/>
    <property type="molecule type" value="Transcribed_RNA"/>
</dbReference>
<proteinExistence type="predicted"/>
<sequence>MGTGYCGCLNPKWSFFGHAHRWWVCCWKEVTEVRS</sequence>
<name>A0A0E9S755_ANGAN</name>
<reference evidence="1" key="2">
    <citation type="journal article" date="2015" name="Fish Shellfish Immunol.">
        <title>Early steps in the European eel (Anguilla anguilla)-Vibrio vulnificus interaction in the gills: Role of the RtxA13 toxin.</title>
        <authorList>
            <person name="Callol A."/>
            <person name="Pajuelo D."/>
            <person name="Ebbesson L."/>
            <person name="Teles M."/>
            <person name="MacKenzie S."/>
            <person name="Amaro C."/>
        </authorList>
    </citation>
    <scope>NUCLEOTIDE SEQUENCE</scope>
</reference>
<accession>A0A0E9S755</accession>
<organism evidence="1">
    <name type="scientific">Anguilla anguilla</name>
    <name type="common">European freshwater eel</name>
    <name type="synonym">Muraena anguilla</name>
    <dbReference type="NCBI Taxonomy" id="7936"/>
    <lineage>
        <taxon>Eukaryota</taxon>
        <taxon>Metazoa</taxon>
        <taxon>Chordata</taxon>
        <taxon>Craniata</taxon>
        <taxon>Vertebrata</taxon>
        <taxon>Euteleostomi</taxon>
        <taxon>Actinopterygii</taxon>
        <taxon>Neopterygii</taxon>
        <taxon>Teleostei</taxon>
        <taxon>Anguilliformes</taxon>
        <taxon>Anguillidae</taxon>
        <taxon>Anguilla</taxon>
    </lineage>
</organism>
<reference evidence="1" key="1">
    <citation type="submission" date="2014-11" db="EMBL/GenBank/DDBJ databases">
        <authorList>
            <person name="Amaro Gonzalez C."/>
        </authorList>
    </citation>
    <scope>NUCLEOTIDE SEQUENCE</scope>
</reference>